<sequence>MEFVPANVAAVLQQMDQVGFSNLKRFYRRPALRRMILCVGRDEEYALDLLWAIHILAHSWEEASSATIQISNMLESCGFSKEVATNEESDAESAEAHAVVCLVTKSCGTGIVLMDDYKGIGDDGVTCNEGTLADILNEVEEGSGGENEEEIDNDDH</sequence>
<dbReference type="VEuPathDB" id="VectorBase:HLOH_058001"/>
<accession>A0A9J6FMU0</accession>
<keyword evidence="3" id="KW-1185">Reference proteome</keyword>
<comment type="caution">
    <text evidence="2">The sequence shown here is derived from an EMBL/GenBank/DDBJ whole genome shotgun (WGS) entry which is preliminary data.</text>
</comment>
<feature type="domain" description="DDE-1" evidence="1">
    <location>
        <begin position="3"/>
        <end position="69"/>
    </location>
</feature>
<evidence type="ECO:0000313" key="3">
    <source>
        <dbReference type="Proteomes" id="UP000821853"/>
    </source>
</evidence>
<gene>
    <name evidence="2" type="ORF">HPB48_017020</name>
</gene>
<dbReference type="EMBL" id="JABSTR010000002">
    <property type="protein sequence ID" value="KAH9364159.1"/>
    <property type="molecule type" value="Genomic_DNA"/>
</dbReference>
<proteinExistence type="predicted"/>
<protein>
    <recommendedName>
        <fullName evidence="1">DDE-1 domain-containing protein</fullName>
    </recommendedName>
</protein>
<dbReference type="Proteomes" id="UP000821853">
    <property type="component" value="Chromosome 10"/>
</dbReference>
<dbReference type="InterPro" id="IPR004875">
    <property type="entry name" value="DDE_SF_endonuclease_dom"/>
</dbReference>
<dbReference type="AlphaFoldDB" id="A0A9J6FMU0"/>
<dbReference type="Pfam" id="PF03184">
    <property type="entry name" value="DDE_1"/>
    <property type="match status" value="1"/>
</dbReference>
<name>A0A9J6FMU0_HAELO</name>
<reference evidence="2 3" key="1">
    <citation type="journal article" date="2020" name="Cell">
        <title>Large-Scale Comparative Analyses of Tick Genomes Elucidate Their Genetic Diversity and Vector Capacities.</title>
        <authorList>
            <consortium name="Tick Genome and Microbiome Consortium (TIGMIC)"/>
            <person name="Jia N."/>
            <person name="Wang J."/>
            <person name="Shi W."/>
            <person name="Du L."/>
            <person name="Sun Y."/>
            <person name="Zhan W."/>
            <person name="Jiang J.F."/>
            <person name="Wang Q."/>
            <person name="Zhang B."/>
            <person name="Ji P."/>
            <person name="Bell-Sakyi L."/>
            <person name="Cui X.M."/>
            <person name="Yuan T.T."/>
            <person name="Jiang B.G."/>
            <person name="Yang W.F."/>
            <person name="Lam T.T."/>
            <person name="Chang Q.C."/>
            <person name="Ding S.J."/>
            <person name="Wang X.J."/>
            <person name="Zhu J.G."/>
            <person name="Ruan X.D."/>
            <person name="Zhao L."/>
            <person name="Wei J.T."/>
            <person name="Ye R.Z."/>
            <person name="Que T.C."/>
            <person name="Du C.H."/>
            <person name="Zhou Y.H."/>
            <person name="Cheng J.X."/>
            <person name="Dai P.F."/>
            <person name="Guo W.B."/>
            <person name="Han X.H."/>
            <person name="Huang E.J."/>
            <person name="Li L.F."/>
            <person name="Wei W."/>
            <person name="Gao Y.C."/>
            <person name="Liu J.Z."/>
            <person name="Shao H.Z."/>
            <person name="Wang X."/>
            <person name="Wang C.C."/>
            <person name="Yang T.C."/>
            <person name="Huo Q.B."/>
            <person name="Li W."/>
            <person name="Chen H.Y."/>
            <person name="Chen S.E."/>
            <person name="Zhou L.G."/>
            <person name="Ni X.B."/>
            <person name="Tian J.H."/>
            <person name="Sheng Y."/>
            <person name="Liu T."/>
            <person name="Pan Y.S."/>
            <person name="Xia L.Y."/>
            <person name="Li J."/>
            <person name="Zhao F."/>
            <person name="Cao W.C."/>
        </authorList>
    </citation>
    <scope>NUCLEOTIDE SEQUENCE [LARGE SCALE GENOMIC DNA]</scope>
    <source>
        <strain evidence="2">HaeL-2018</strain>
    </source>
</reference>
<organism evidence="2 3">
    <name type="scientific">Haemaphysalis longicornis</name>
    <name type="common">Bush tick</name>
    <dbReference type="NCBI Taxonomy" id="44386"/>
    <lineage>
        <taxon>Eukaryota</taxon>
        <taxon>Metazoa</taxon>
        <taxon>Ecdysozoa</taxon>
        <taxon>Arthropoda</taxon>
        <taxon>Chelicerata</taxon>
        <taxon>Arachnida</taxon>
        <taxon>Acari</taxon>
        <taxon>Parasitiformes</taxon>
        <taxon>Ixodida</taxon>
        <taxon>Ixodoidea</taxon>
        <taxon>Ixodidae</taxon>
        <taxon>Haemaphysalinae</taxon>
        <taxon>Haemaphysalis</taxon>
    </lineage>
</organism>
<evidence type="ECO:0000259" key="1">
    <source>
        <dbReference type="Pfam" id="PF03184"/>
    </source>
</evidence>
<dbReference type="GO" id="GO:0003676">
    <property type="term" value="F:nucleic acid binding"/>
    <property type="evidence" value="ECO:0007669"/>
    <property type="project" value="InterPro"/>
</dbReference>
<evidence type="ECO:0000313" key="2">
    <source>
        <dbReference type="EMBL" id="KAH9364159.1"/>
    </source>
</evidence>